<keyword evidence="10" id="KW-1185">Reference proteome</keyword>
<keyword evidence="4" id="KW-0624">Polysaccharide degradation</keyword>
<dbReference type="InterPro" id="IPR029070">
    <property type="entry name" value="Chitinase_insertion_sf"/>
</dbReference>
<dbReference type="Pfam" id="PF00704">
    <property type="entry name" value="Glyco_hydro_18"/>
    <property type="match status" value="1"/>
</dbReference>
<keyword evidence="4" id="KW-0146">Chitin degradation</keyword>
<dbReference type="InterPro" id="IPR001223">
    <property type="entry name" value="Glyco_hydro18_cat"/>
</dbReference>
<dbReference type="SUPFAM" id="SSF54556">
    <property type="entry name" value="Chitinase insertion domain"/>
    <property type="match status" value="1"/>
</dbReference>
<dbReference type="EMBL" id="JBEXRX010000104">
    <property type="protein sequence ID" value="MEU0155347.1"/>
    <property type="molecule type" value="Genomic_DNA"/>
</dbReference>
<dbReference type="PANTHER" id="PTHR11177:SF317">
    <property type="entry name" value="CHITINASE 12-RELATED"/>
    <property type="match status" value="1"/>
</dbReference>
<dbReference type="EC" id="3.2.1.14" evidence="2"/>
<dbReference type="InterPro" id="IPR001579">
    <property type="entry name" value="Glyco_hydro_18_chit_AS"/>
</dbReference>
<keyword evidence="5 6" id="KW-0326">Glycosidase</keyword>
<sequence length="363" mass="39615">MITGQTVLGAYFPGVDTHEYPIEHLPADLLTHLFYAFATIEDGRLTLPSAAPAQLAAIRQAHPHLRIMISIGGWGAGGFSDAALTPRTRANLVAECVKLAAGFDGVDLDWEFPVSGGPAELTRRPEDRRNCTLLAQELRDRLGPDRTLTAALPAGRLQSAGPYDPADSFELAELAGLLDFVNLMTYDFGTGFSEIATFNAPLTEVADDPLEPGLRRWNNVTGAVDYYERHGVPRDKLVLGVPFYGRGFRVASPGEQAGLFQPQIGTVDVGNWRDISRDLLPDPAWQRHRHPVARTPWLYHPGTQTFVSYEDADSIEERAAFAASHGLRGAFTWQLAGDDSEHSLLAAMTRPFVSSPSWPSGRG</sequence>
<dbReference type="SMART" id="SM00636">
    <property type="entry name" value="Glyco_18"/>
    <property type="match status" value="1"/>
</dbReference>
<feature type="domain" description="GH18" evidence="8">
    <location>
        <begin position="6"/>
        <end position="355"/>
    </location>
</feature>
<evidence type="ECO:0000256" key="1">
    <source>
        <dbReference type="ARBA" id="ARBA00000822"/>
    </source>
</evidence>
<comment type="similarity">
    <text evidence="7">Belongs to the glycosyl hydrolase 18 family.</text>
</comment>
<dbReference type="RefSeq" id="WP_355666952.1">
    <property type="nucleotide sequence ID" value="NZ_JBEXRX010000104.1"/>
</dbReference>
<dbReference type="PROSITE" id="PS51910">
    <property type="entry name" value="GH18_2"/>
    <property type="match status" value="1"/>
</dbReference>
<dbReference type="Proteomes" id="UP001550348">
    <property type="component" value="Unassembled WGS sequence"/>
</dbReference>
<dbReference type="InterPro" id="IPR050314">
    <property type="entry name" value="Glycosyl_Hydrlase_18"/>
</dbReference>
<evidence type="ECO:0000313" key="9">
    <source>
        <dbReference type="EMBL" id="MEU0155347.1"/>
    </source>
</evidence>
<evidence type="ECO:0000256" key="4">
    <source>
        <dbReference type="ARBA" id="ARBA00023024"/>
    </source>
</evidence>
<dbReference type="CDD" id="cd06548">
    <property type="entry name" value="GH18_chitinase"/>
    <property type="match status" value="1"/>
</dbReference>
<protein>
    <recommendedName>
        <fullName evidence="2">chitinase</fullName>
        <ecNumber evidence="2">3.2.1.14</ecNumber>
    </recommendedName>
</protein>
<evidence type="ECO:0000259" key="8">
    <source>
        <dbReference type="PROSITE" id="PS51910"/>
    </source>
</evidence>
<evidence type="ECO:0000256" key="2">
    <source>
        <dbReference type="ARBA" id="ARBA00012729"/>
    </source>
</evidence>
<dbReference type="Gene3D" id="3.10.50.10">
    <property type="match status" value="1"/>
</dbReference>
<gene>
    <name evidence="9" type="ORF">ABZ071_26265</name>
</gene>
<accession>A0ABV2VRB4</accession>
<comment type="catalytic activity">
    <reaction evidence="1">
        <text>Random endo-hydrolysis of N-acetyl-beta-D-glucosaminide (1-&gt;4)-beta-linkages in chitin and chitodextrins.</text>
        <dbReference type="EC" id="3.2.1.14"/>
    </reaction>
</comment>
<evidence type="ECO:0000256" key="7">
    <source>
        <dbReference type="RuleBase" id="RU004453"/>
    </source>
</evidence>
<dbReference type="GO" id="GO:0016787">
    <property type="term" value="F:hydrolase activity"/>
    <property type="evidence" value="ECO:0007669"/>
    <property type="project" value="UniProtKB-KW"/>
</dbReference>
<keyword evidence="3 6" id="KW-0378">Hydrolase</keyword>
<reference evidence="9 10" key="1">
    <citation type="submission" date="2024-06" db="EMBL/GenBank/DDBJ databases">
        <title>The Natural Products Discovery Center: Release of the First 8490 Sequenced Strains for Exploring Actinobacteria Biosynthetic Diversity.</title>
        <authorList>
            <person name="Kalkreuter E."/>
            <person name="Kautsar S.A."/>
            <person name="Yang D."/>
            <person name="Bader C.D."/>
            <person name="Teijaro C.N."/>
            <person name="Fluegel L."/>
            <person name="Davis C.M."/>
            <person name="Simpson J.R."/>
            <person name="Lauterbach L."/>
            <person name="Steele A.D."/>
            <person name="Gui C."/>
            <person name="Meng S."/>
            <person name="Li G."/>
            <person name="Viehrig K."/>
            <person name="Ye F."/>
            <person name="Su P."/>
            <person name="Kiefer A.F."/>
            <person name="Nichols A."/>
            <person name="Cepeda A.J."/>
            <person name="Yan W."/>
            <person name="Fan B."/>
            <person name="Jiang Y."/>
            <person name="Adhikari A."/>
            <person name="Zheng C.-J."/>
            <person name="Schuster L."/>
            <person name="Cowan T.M."/>
            <person name="Smanski M.J."/>
            <person name="Chevrette M.G."/>
            <person name="De Carvalho L.P.S."/>
            <person name="Shen B."/>
        </authorList>
    </citation>
    <scope>NUCLEOTIDE SEQUENCE [LARGE SCALE GENOMIC DNA]</scope>
    <source>
        <strain evidence="9 10">NPDC006286</strain>
    </source>
</reference>
<comment type="caution">
    <text evidence="9">The sequence shown here is derived from an EMBL/GenBank/DDBJ whole genome shotgun (WGS) entry which is preliminary data.</text>
</comment>
<dbReference type="InterPro" id="IPR011583">
    <property type="entry name" value="Chitinase_II/V-like_cat"/>
</dbReference>
<dbReference type="Gene3D" id="3.20.20.80">
    <property type="entry name" value="Glycosidases"/>
    <property type="match status" value="1"/>
</dbReference>
<dbReference type="PROSITE" id="PS01095">
    <property type="entry name" value="GH18_1"/>
    <property type="match status" value="1"/>
</dbReference>
<organism evidence="9 10">
    <name type="scientific">Micromonospora fulviviridis</name>
    <dbReference type="NCBI Taxonomy" id="47860"/>
    <lineage>
        <taxon>Bacteria</taxon>
        <taxon>Bacillati</taxon>
        <taxon>Actinomycetota</taxon>
        <taxon>Actinomycetes</taxon>
        <taxon>Micromonosporales</taxon>
        <taxon>Micromonosporaceae</taxon>
        <taxon>Micromonospora</taxon>
    </lineage>
</organism>
<evidence type="ECO:0000313" key="10">
    <source>
        <dbReference type="Proteomes" id="UP001550348"/>
    </source>
</evidence>
<dbReference type="SUPFAM" id="SSF51445">
    <property type="entry name" value="(Trans)glycosidases"/>
    <property type="match status" value="1"/>
</dbReference>
<dbReference type="InterPro" id="IPR017853">
    <property type="entry name" value="GH"/>
</dbReference>
<proteinExistence type="inferred from homology"/>
<name>A0ABV2VRB4_9ACTN</name>
<keyword evidence="4" id="KW-0119">Carbohydrate metabolism</keyword>
<evidence type="ECO:0000256" key="5">
    <source>
        <dbReference type="ARBA" id="ARBA00023295"/>
    </source>
</evidence>
<evidence type="ECO:0000256" key="3">
    <source>
        <dbReference type="ARBA" id="ARBA00022801"/>
    </source>
</evidence>
<dbReference type="PANTHER" id="PTHR11177">
    <property type="entry name" value="CHITINASE"/>
    <property type="match status" value="1"/>
</dbReference>
<evidence type="ECO:0000256" key="6">
    <source>
        <dbReference type="RuleBase" id="RU000489"/>
    </source>
</evidence>